<dbReference type="HAMAP" id="MF_01307_B">
    <property type="entry name" value="Ribosomal_uS5_B"/>
    <property type="match status" value="1"/>
</dbReference>
<comment type="subunit">
    <text evidence="7">Part of the 30S ribosomal subunit. Contacts proteins S4 and S8.</text>
</comment>
<keyword evidence="5 7" id="KW-0687">Ribonucleoprotein</keyword>
<dbReference type="InterPro" id="IPR005712">
    <property type="entry name" value="Ribosomal_uS5_bac-type"/>
</dbReference>
<dbReference type="InterPro" id="IPR005324">
    <property type="entry name" value="Ribosomal_uS5_C"/>
</dbReference>
<dbReference type="InterPro" id="IPR000851">
    <property type="entry name" value="Ribosomal_uS5"/>
</dbReference>
<organism evidence="11 12">
    <name type="scientific">Candidatus Uhrbacteria bacterium RIFCSPHIGHO2_02_FULL_57_19</name>
    <dbReference type="NCBI Taxonomy" id="1802391"/>
    <lineage>
        <taxon>Bacteria</taxon>
        <taxon>Candidatus Uhriibacteriota</taxon>
    </lineage>
</organism>
<evidence type="ECO:0000256" key="1">
    <source>
        <dbReference type="ARBA" id="ARBA00008945"/>
    </source>
</evidence>
<name>A0A1F7U927_9BACT</name>
<dbReference type="NCBIfam" id="TIGR01021">
    <property type="entry name" value="rpsE_bact"/>
    <property type="match status" value="1"/>
</dbReference>
<keyword evidence="4 7" id="KW-0689">Ribosomal protein</keyword>
<comment type="caution">
    <text evidence="11">The sequence shown here is derived from an EMBL/GenBank/DDBJ whole genome shotgun (WGS) entry which is preliminary data.</text>
</comment>
<dbReference type="PROSITE" id="PS50881">
    <property type="entry name" value="S5_DSRBD"/>
    <property type="match status" value="1"/>
</dbReference>
<feature type="region of interest" description="Disordered" evidence="9">
    <location>
        <begin position="1"/>
        <end position="22"/>
    </location>
</feature>
<dbReference type="InterPro" id="IPR018192">
    <property type="entry name" value="Ribosomal_uS5_N_CS"/>
</dbReference>
<dbReference type="SUPFAM" id="SSF54211">
    <property type="entry name" value="Ribosomal protein S5 domain 2-like"/>
    <property type="match status" value="1"/>
</dbReference>
<dbReference type="PANTHER" id="PTHR48277">
    <property type="entry name" value="MITOCHONDRIAL RIBOSOMAL PROTEIN S5"/>
    <property type="match status" value="1"/>
</dbReference>
<dbReference type="Proteomes" id="UP000176303">
    <property type="component" value="Unassembled WGS sequence"/>
</dbReference>
<dbReference type="Pfam" id="PF00333">
    <property type="entry name" value="Ribosomal_S5"/>
    <property type="match status" value="1"/>
</dbReference>
<comment type="function">
    <text evidence="7">With S4 and S12 plays an important role in translational accuracy.</text>
</comment>
<dbReference type="FunFam" id="3.30.230.10:FF:000002">
    <property type="entry name" value="30S ribosomal protein S5"/>
    <property type="match status" value="1"/>
</dbReference>
<dbReference type="InterPro" id="IPR013810">
    <property type="entry name" value="Ribosomal_uS5_N"/>
</dbReference>
<reference evidence="11 12" key="1">
    <citation type="journal article" date="2016" name="Nat. Commun.">
        <title>Thousands of microbial genomes shed light on interconnected biogeochemical processes in an aquifer system.</title>
        <authorList>
            <person name="Anantharaman K."/>
            <person name="Brown C.T."/>
            <person name="Hug L.A."/>
            <person name="Sharon I."/>
            <person name="Castelle C.J."/>
            <person name="Probst A.J."/>
            <person name="Thomas B.C."/>
            <person name="Singh A."/>
            <person name="Wilkins M.J."/>
            <person name="Karaoz U."/>
            <person name="Brodie E.L."/>
            <person name="Williams K.H."/>
            <person name="Hubbard S.S."/>
            <person name="Banfield J.F."/>
        </authorList>
    </citation>
    <scope>NUCLEOTIDE SEQUENCE [LARGE SCALE GENOMIC DNA]</scope>
</reference>
<evidence type="ECO:0000256" key="4">
    <source>
        <dbReference type="ARBA" id="ARBA00022980"/>
    </source>
</evidence>
<dbReference type="InterPro" id="IPR020568">
    <property type="entry name" value="Ribosomal_Su5_D2-typ_SF"/>
</dbReference>
<keyword evidence="2 7" id="KW-0699">rRNA-binding</keyword>
<comment type="similarity">
    <text evidence="1 7 8">Belongs to the universal ribosomal protein uS5 family.</text>
</comment>
<comment type="domain">
    <text evidence="7">The N-terminal domain interacts with the head of the 30S subunit; the C-terminal domain interacts with the body and contacts protein S4. The interaction surface between S4 and S5 is involved in control of translational fidelity.</text>
</comment>
<evidence type="ECO:0000256" key="2">
    <source>
        <dbReference type="ARBA" id="ARBA00022730"/>
    </source>
</evidence>
<comment type="function">
    <text evidence="7">Located at the back of the 30S subunit body where it stabilizes the conformation of the head with respect to the body.</text>
</comment>
<dbReference type="PROSITE" id="PS00585">
    <property type="entry name" value="RIBOSOMAL_S5"/>
    <property type="match status" value="1"/>
</dbReference>
<proteinExistence type="inferred from homology"/>
<evidence type="ECO:0000256" key="6">
    <source>
        <dbReference type="ARBA" id="ARBA00035255"/>
    </source>
</evidence>
<dbReference type="GO" id="GO:0005737">
    <property type="term" value="C:cytoplasm"/>
    <property type="evidence" value="ECO:0007669"/>
    <property type="project" value="UniProtKB-ARBA"/>
</dbReference>
<evidence type="ECO:0000256" key="7">
    <source>
        <dbReference type="HAMAP-Rule" id="MF_01307"/>
    </source>
</evidence>
<evidence type="ECO:0000256" key="8">
    <source>
        <dbReference type="RuleBase" id="RU003823"/>
    </source>
</evidence>
<dbReference type="PANTHER" id="PTHR48277:SF1">
    <property type="entry name" value="MITOCHONDRIAL RIBOSOMAL PROTEIN S5"/>
    <property type="match status" value="1"/>
</dbReference>
<dbReference type="GO" id="GO:0006412">
    <property type="term" value="P:translation"/>
    <property type="evidence" value="ECO:0007669"/>
    <property type="project" value="UniProtKB-UniRule"/>
</dbReference>
<dbReference type="STRING" id="1802391.A3D72_03530"/>
<dbReference type="EMBL" id="MGDZ01000004">
    <property type="protein sequence ID" value="OGL74224.1"/>
    <property type="molecule type" value="Genomic_DNA"/>
</dbReference>
<dbReference type="GO" id="GO:0019843">
    <property type="term" value="F:rRNA binding"/>
    <property type="evidence" value="ECO:0007669"/>
    <property type="project" value="UniProtKB-UniRule"/>
</dbReference>
<evidence type="ECO:0000256" key="5">
    <source>
        <dbReference type="ARBA" id="ARBA00023274"/>
    </source>
</evidence>
<dbReference type="AlphaFoldDB" id="A0A1F7U927"/>
<evidence type="ECO:0000313" key="11">
    <source>
        <dbReference type="EMBL" id="OGL74224.1"/>
    </source>
</evidence>
<dbReference type="SUPFAM" id="SSF54768">
    <property type="entry name" value="dsRNA-binding domain-like"/>
    <property type="match status" value="1"/>
</dbReference>
<feature type="domain" description="S5 DRBM" evidence="10">
    <location>
        <begin position="23"/>
        <end position="86"/>
    </location>
</feature>
<accession>A0A1F7U927</accession>
<evidence type="ECO:0000313" key="12">
    <source>
        <dbReference type="Proteomes" id="UP000176303"/>
    </source>
</evidence>
<dbReference type="GO" id="GO:0003735">
    <property type="term" value="F:structural constituent of ribosome"/>
    <property type="evidence" value="ECO:0007669"/>
    <property type="project" value="UniProtKB-UniRule"/>
</dbReference>
<dbReference type="InterPro" id="IPR014721">
    <property type="entry name" value="Ribsml_uS5_D2-typ_fold_subgr"/>
</dbReference>
<dbReference type="Pfam" id="PF03719">
    <property type="entry name" value="Ribosomal_S5_C"/>
    <property type="match status" value="1"/>
</dbReference>
<keyword evidence="3 7" id="KW-0694">RNA-binding</keyword>
<dbReference type="GO" id="GO:0015935">
    <property type="term" value="C:small ribosomal subunit"/>
    <property type="evidence" value="ECO:0007669"/>
    <property type="project" value="InterPro"/>
</dbReference>
<dbReference type="Gene3D" id="3.30.230.10">
    <property type="match status" value="1"/>
</dbReference>
<gene>
    <name evidence="7" type="primary">rpsE</name>
    <name evidence="11" type="ORF">A3D72_03530</name>
</gene>
<evidence type="ECO:0000256" key="9">
    <source>
        <dbReference type="SAM" id="MobiDB-lite"/>
    </source>
</evidence>
<dbReference type="Gene3D" id="3.30.160.20">
    <property type="match status" value="1"/>
</dbReference>
<protein>
    <recommendedName>
        <fullName evidence="6 7">Small ribosomal subunit protein uS5</fullName>
    </recommendedName>
</protein>
<evidence type="ECO:0000256" key="3">
    <source>
        <dbReference type="ARBA" id="ARBA00022884"/>
    </source>
</evidence>
<sequence>MAKRPDRDERRGRRGEGGADREIDSRVLEISRVTRVTKGGKRMRFRATVVVGDHKGRVGFGVAKGVDVQAAVGKATRQAQKRMIRVPMVMETIPHVAKAKFSAASVLIKPAPKGTGVKAGGAVRVVFELAGIPNVVSKIMGSKNKINNVKATFAGLAMLRPPRTKRVEEERVAAGGEEQSKV</sequence>
<evidence type="ECO:0000259" key="10">
    <source>
        <dbReference type="PROSITE" id="PS50881"/>
    </source>
</evidence>